<reference evidence="1 2" key="1">
    <citation type="submission" date="2015-02" db="EMBL/GenBank/DDBJ databases">
        <title>Draft genome sequences of ten Microbacterium spp. with emphasis on heavy metal contaminated environments.</title>
        <authorList>
            <person name="Corretto E."/>
        </authorList>
    </citation>
    <scope>NUCLEOTIDE SEQUENCE [LARGE SCALE GENOMIC DNA]</scope>
    <source>
        <strain evidence="1 2">DSM 12966</strain>
    </source>
</reference>
<organism evidence="1 2">
    <name type="scientific">Microbacterium foliorum</name>
    <dbReference type="NCBI Taxonomy" id="104336"/>
    <lineage>
        <taxon>Bacteria</taxon>
        <taxon>Bacillati</taxon>
        <taxon>Actinomycetota</taxon>
        <taxon>Actinomycetes</taxon>
        <taxon>Micrococcales</taxon>
        <taxon>Microbacteriaceae</taxon>
        <taxon>Microbacterium</taxon>
    </lineage>
</organism>
<evidence type="ECO:0008006" key="3">
    <source>
        <dbReference type="Google" id="ProtNLM"/>
    </source>
</evidence>
<dbReference type="AlphaFoldDB" id="A0A0F0KJ97"/>
<dbReference type="EMBL" id="JYIU01000045">
    <property type="protein sequence ID" value="KJL19331.1"/>
    <property type="molecule type" value="Genomic_DNA"/>
</dbReference>
<comment type="caution">
    <text evidence="1">The sequence shown here is derived from an EMBL/GenBank/DDBJ whole genome shotgun (WGS) entry which is preliminary data.</text>
</comment>
<proteinExistence type="predicted"/>
<gene>
    <name evidence="1" type="ORF">RN50_02616</name>
</gene>
<dbReference type="Proteomes" id="UP000033572">
    <property type="component" value="Unassembled WGS sequence"/>
</dbReference>
<evidence type="ECO:0000313" key="2">
    <source>
        <dbReference type="Proteomes" id="UP000033572"/>
    </source>
</evidence>
<dbReference type="PATRIC" id="fig|104336.4.peg.2661"/>
<name>A0A0F0KJ97_9MICO</name>
<dbReference type="GeneID" id="94443259"/>
<accession>A0A0F0KJ97</accession>
<dbReference type="RefSeq" id="WP_156149308.1">
    <property type="nucleotide sequence ID" value="NZ_CP031425.1"/>
</dbReference>
<evidence type="ECO:0000313" key="1">
    <source>
        <dbReference type="EMBL" id="KJL19331.1"/>
    </source>
</evidence>
<keyword evidence="2" id="KW-1185">Reference proteome</keyword>
<sequence>MTVVDVGGSGGAAVGGALVLQFGDRREEIPAGSTFVLGRSADLSFDENQYVHRRFLEIEQREGIWRLTNVGSGLTASVASADGMAQSWLAPGASMPLVFATTVVMFTAGSTTYEFSLTAESPFYEVSTLWSQPSGGAGVADLLSPMQRILLTALAEPMLRLNVPGAAELPDLDQAAHRLRWSFEKLERRVGSLCDKFSRRGIRGLQRDAEGRLPDSARSRLVEHAVGARIVTADDLEVLDAFIAQDALVGVGS</sequence>
<protein>
    <recommendedName>
        <fullName evidence="3">FHA domain-containing protein</fullName>
    </recommendedName>
</protein>